<dbReference type="PANTHER" id="PTHR45916:SF1">
    <property type="entry name" value="STRUCTURAL MAINTENANCE OF CHROMOSOMES PROTEIN 5"/>
    <property type="match status" value="1"/>
</dbReference>
<dbReference type="GO" id="GO:0005634">
    <property type="term" value="C:nucleus"/>
    <property type="evidence" value="ECO:0007669"/>
    <property type="project" value="TreeGrafter"/>
</dbReference>
<protein>
    <recommendedName>
        <fullName evidence="2">Structural maintenance of chromosomes protein 5</fullName>
    </recommendedName>
</protein>
<feature type="coiled-coil region" evidence="4">
    <location>
        <begin position="822"/>
        <end position="885"/>
    </location>
</feature>
<evidence type="ECO:0000313" key="7">
    <source>
        <dbReference type="WBParaSite" id="Pan_g4253.t1"/>
    </source>
</evidence>
<dbReference type="GO" id="GO:0000724">
    <property type="term" value="P:double-strand break repair via homologous recombination"/>
    <property type="evidence" value="ECO:0007669"/>
    <property type="project" value="TreeGrafter"/>
</dbReference>
<dbReference type="GO" id="GO:0003697">
    <property type="term" value="F:single-stranded DNA binding"/>
    <property type="evidence" value="ECO:0007669"/>
    <property type="project" value="TreeGrafter"/>
</dbReference>
<keyword evidence="3 4" id="KW-0175">Coiled coil</keyword>
<evidence type="ECO:0000256" key="2">
    <source>
        <dbReference type="ARBA" id="ARBA00018687"/>
    </source>
</evidence>
<organism evidence="6 7">
    <name type="scientific">Panagrellus redivivus</name>
    <name type="common">Microworm</name>
    <dbReference type="NCBI Taxonomy" id="6233"/>
    <lineage>
        <taxon>Eukaryota</taxon>
        <taxon>Metazoa</taxon>
        <taxon>Ecdysozoa</taxon>
        <taxon>Nematoda</taxon>
        <taxon>Chromadorea</taxon>
        <taxon>Rhabditida</taxon>
        <taxon>Tylenchina</taxon>
        <taxon>Panagrolaimomorpha</taxon>
        <taxon>Panagrolaimoidea</taxon>
        <taxon>Panagrolaimidae</taxon>
        <taxon>Panagrellus</taxon>
    </lineage>
</organism>
<evidence type="ECO:0000259" key="5">
    <source>
        <dbReference type="Pfam" id="PF02463"/>
    </source>
</evidence>
<evidence type="ECO:0000256" key="4">
    <source>
        <dbReference type="SAM" id="Coils"/>
    </source>
</evidence>
<dbReference type="WBParaSite" id="Pan_g4253.t1">
    <property type="protein sequence ID" value="Pan_g4253.t1"/>
    <property type="gene ID" value="Pan_g4253"/>
</dbReference>
<feature type="coiled-coil region" evidence="4">
    <location>
        <begin position="263"/>
        <end position="290"/>
    </location>
</feature>
<proteinExistence type="inferred from homology"/>
<sequence>MDDDEILGYTPDQFTRGSIRKLVFHRFLTFDHVVVQAGPHLNVIIGPNGSGKSTIICGICLVSGGTPKVLGRSDNVGNYISHGKLDGWVEMNLHDPDAEEGVVCFKVVIRKPNNAQYYIDGRNVTKTAVREAIAKYNIQVDNPCVFLAQDKVKSFAEQGPEQLLWNTEKAGPEELEQLHNELKAKSEKGASVEVLKKEQEEKLKRIRESIDRVRPLAENYKERRRRNNHLQAFKDKVSYLEAKDANERYVQRKAATAVVQGRIDKVKSEMRGIEREMEKARAEIQKVDLGRLSTRLNQLKQTFATKSQNIGDCFDDDSLQSARRDFAALQKQFDNWERDLNHGIKLRDQAYEAWEQAKAVPIDDTATQMKKQELDEVMKKYRQEELEINIDRRDFLTKKREIEFRLQRSQQSMKDKIMQLSRMAKNHDIVNAYEYYCTHRDEFRLPVYIPFVSVEINDANLIYFNNVMGTKDLAMFIFGCPEDEKQLTERKGFRINSTVVDFQNLPDYSATISPELRNLGFHDYIINMFKAPPPIKAYLNNVYGLSVLPIGGDRVDQDSENIANNYRDIRVFLTNRSRIQSLGSYYDANRFTIKRTNLRTRGPLTQINTVPTESQSTKELDDINAKLRALDDRQRRNTGLVQQKERLDREYQDLRNRNMAILNEIETKKMNYEKCVRSLGYKQENKPDIEQARAALEEREKVSRMRLPDEFHKLVQMSNDYYKVIKDCVISEANVCRHRAKYNRLRDRNQELEWSLREDKSEYHVCKTEEDAVKAELSEKLKDFRQNVDISHVDETKLSPDEKDSLKDLLKRFIKYKVPDTVDECNEEIANEEVRNEVAQLQGTIKDVKKLAELEQDEIAMAAELEKSQNTIDNWETDMTALLERWIHPLRELIERINVNFSTFFAKIKCAGQVVLSEPEDKLKINDYGIDILVKFRSYNSMRKLTGQSQSGGERSVSTMLYLMALQELCPVPFRCVDEINQGMDPTNERLVFNMMVDLISGDGHLGKTQYFLLTPKLLPGLNYTEKVAIQIIQNTHFMSPGAPLAVYKDREILAG</sequence>
<dbReference type="Proteomes" id="UP000492821">
    <property type="component" value="Unassembled WGS sequence"/>
</dbReference>
<feature type="domain" description="RecF/RecN/SMC N-terminal" evidence="5">
    <location>
        <begin position="19"/>
        <end position="996"/>
    </location>
</feature>
<dbReference type="SUPFAM" id="SSF52540">
    <property type="entry name" value="P-loop containing nucleoside triphosphate hydrolases"/>
    <property type="match status" value="2"/>
</dbReference>
<evidence type="ECO:0000313" key="6">
    <source>
        <dbReference type="Proteomes" id="UP000492821"/>
    </source>
</evidence>
<dbReference type="GO" id="GO:0030915">
    <property type="term" value="C:Smc5-Smc6 complex"/>
    <property type="evidence" value="ECO:0007669"/>
    <property type="project" value="TreeGrafter"/>
</dbReference>
<keyword evidence="6" id="KW-1185">Reference proteome</keyword>
<dbReference type="AlphaFoldDB" id="A0A7E4ZZ67"/>
<evidence type="ECO:0000256" key="1">
    <source>
        <dbReference type="ARBA" id="ARBA00010171"/>
    </source>
</evidence>
<comment type="similarity">
    <text evidence="1">Belongs to the SMC family. SMC5 subfamily.</text>
</comment>
<name>A0A7E4ZZ67_PANRE</name>
<dbReference type="Gene3D" id="3.40.50.300">
    <property type="entry name" value="P-loop containing nucleotide triphosphate hydrolases"/>
    <property type="match status" value="2"/>
</dbReference>
<dbReference type="PANTHER" id="PTHR45916">
    <property type="entry name" value="STRUCTURAL MAINTENANCE OF CHROMOSOMES PROTEIN 5"/>
    <property type="match status" value="1"/>
</dbReference>
<evidence type="ECO:0000256" key="3">
    <source>
        <dbReference type="ARBA" id="ARBA00023054"/>
    </source>
</evidence>
<dbReference type="InterPro" id="IPR027417">
    <property type="entry name" value="P-loop_NTPase"/>
</dbReference>
<dbReference type="InterPro" id="IPR003395">
    <property type="entry name" value="RecF/RecN/SMC_N"/>
</dbReference>
<accession>A0A7E4ZZ67</accession>
<dbReference type="Pfam" id="PF02463">
    <property type="entry name" value="SMC_N"/>
    <property type="match status" value="1"/>
</dbReference>
<reference evidence="6" key="1">
    <citation type="journal article" date="2013" name="Genetics">
        <title>The draft genome and transcriptome of Panagrellus redivivus are shaped by the harsh demands of a free-living lifestyle.</title>
        <authorList>
            <person name="Srinivasan J."/>
            <person name="Dillman A.R."/>
            <person name="Macchietto M.G."/>
            <person name="Heikkinen L."/>
            <person name="Lakso M."/>
            <person name="Fracchia K.M."/>
            <person name="Antoshechkin I."/>
            <person name="Mortazavi A."/>
            <person name="Wong G."/>
            <person name="Sternberg P.W."/>
        </authorList>
    </citation>
    <scope>NUCLEOTIDE SEQUENCE [LARGE SCALE GENOMIC DNA]</scope>
    <source>
        <strain evidence="6">MT8872</strain>
    </source>
</reference>
<feature type="coiled-coil region" evidence="4">
    <location>
        <begin position="630"/>
        <end position="671"/>
    </location>
</feature>
<reference evidence="7" key="2">
    <citation type="submission" date="2020-10" db="UniProtKB">
        <authorList>
            <consortium name="WormBaseParasite"/>
        </authorList>
    </citation>
    <scope>IDENTIFICATION</scope>
</reference>